<dbReference type="GO" id="GO:0004252">
    <property type="term" value="F:serine-type endopeptidase activity"/>
    <property type="evidence" value="ECO:0007669"/>
    <property type="project" value="InterPro"/>
</dbReference>
<dbReference type="Gene3D" id="2.10.109.10">
    <property type="entry name" value="Umud Fragment, subunit A"/>
    <property type="match status" value="1"/>
</dbReference>
<proteinExistence type="predicted"/>
<feature type="domain" description="Peptidase S26" evidence="1">
    <location>
        <begin position="67"/>
        <end position="102"/>
    </location>
</feature>
<protein>
    <submittedName>
        <fullName evidence="2">Unannotated protein</fullName>
    </submittedName>
</protein>
<dbReference type="GO" id="GO:0006465">
    <property type="term" value="P:signal peptide processing"/>
    <property type="evidence" value="ECO:0007669"/>
    <property type="project" value="InterPro"/>
</dbReference>
<dbReference type="CDD" id="cd06530">
    <property type="entry name" value="S26_SPase_I"/>
    <property type="match status" value="1"/>
</dbReference>
<sequence length="107" mass="11930">MSKFGTVKVAGQSMLPAYGDGDWLLVSWLDAVPDSEAAGNSLISKVVVVEREERPGIFLVKRVQKFHAGNYWVQGDNSESTDSRTWGWIAPSEIVGRVLFRYRKNLG</sequence>
<accession>A0A6J6LAV4</accession>
<evidence type="ECO:0000313" key="2">
    <source>
        <dbReference type="EMBL" id="CAB4657619.1"/>
    </source>
</evidence>
<reference evidence="2" key="1">
    <citation type="submission" date="2020-05" db="EMBL/GenBank/DDBJ databases">
        <authorList>
            <person name="Chiriac C."/>
            <person name="Salcher M."/>
            <person name="Ghai R."/>
            <person name="Kavagutti S V."/>
        </authorList>
    </citation>
    <scope>NUCLEOTIDE SEQUENCE</scope>
</reference>
<dbReference type="InterPro" id="IPR019533">
    <property type="entry name" value="Peptidase_S26"/>
</dbReference>
<dbReference type="EMBL" id="CAEZWP010000019">
    <property type="protein sequence ID" value="CAB4657619.1"/>
    <property type="molecule type" value="Genomic_DNA"/>
</dbReference>
<organism evidence="2">
    <name type="scientific">freshwater metagenome</name>
    <dbReference type="NCBI Taxonomy" id="449393"/>
    <lineage>
        <taxon>unclassified sequences</taxon>
        <taxon>metagenomes</taxon>
        <taxon>ecological metagenomes</taxon>
    </lineage>
</organism>
<dbReference type="AlphaFoldDB" id="A0A6J6LAV4"/>
<dbReference type="SUPFAM" id="SSF51306">
    <property type="entry name" value="LexA/Signal peptidase"/>
    <property type="match status" value="1"/>
</dbReference>
<gene>
    <name evidence="2" type="ORF">UFOPK2265_00564</name>
</gene>
<dbReference type="Pfam" id="PF10502">
    <property type="entry name" value="Peptidase_S26"/>
    <property type="match status" value="1"/>
</dbReference>
<dbReference type="InterPro" id="IPR036286">
    <property type="entry name" value="LexA/Signal_pep-like_sf"/>
</dbReference>
<name>A0A6J6LAV4_9ZZZZ</name>
<evidence type="ECO:0000259" key="1">
    <source>
        <dbReference type="Pfam" id="PF10502"/>
    </source>
</evidence>